<feature type="transmembrane region" description="Helical" evidence="5">
    <location>
        <begin position="12"/>
        <end position="34"/>
    </location>
</feature>
<dbReference type="SUPFAM" id="SSF46626">
    <property type="entry name" value="Cytochrome c"/>
    <property type="match status" value="1"/>
</dbReference>
<dbReference type="GO" id="GO:0046872">
    <property type="term" value="F:metal ion binding"/>
    <property type="evidence" value="ECO:0007669"/>
    <property type="project" value="UniProtKB-KW"/>
</dbReference>
<keyword evidence="3 4" id="KW-0408">Iron</keyword>
<dbReference type="InterPro" id="IPR036909">
    <property type="entry name" value="Cyt_c-like_dom_sf"/>
</dbReference>
<dbReference type="Proteomes" id="UP000290218">
    <property type="component" value="Unassembled WGS sequence"/>
</dbReference>
<gene>
    <name evidence="7" type="ORF">ESB00_06900</name>
</gene>
<protein>
    <recommendedName>
        <fullName evidence="6">Cytochrome c domain-containing protein</fullName>
    </recommendedName>
</protein>
<feature type="transmembrane region" description="Helical" evidence="5">
    <location>
        <begin position="180"/>
        <end position="200"/>
    </location>
</feature>
<dbReference type="InterPro" id="IPR010389">
    <property type="entry name" value="Urate_ox_N"/>
</dbReference>
<feature type="transmembrane region" description="Helical" evidence="5">
    <location>
        <begin position="232"/>
        <end position="249"/>
    </location>
</feature>
<evidence type="ECO:0000313" key="8">
    <source>
        <dbReference type="Proteomes" id="UP000290218"/>
    </source>
</evidence>
<evidence type="ECO:0000256" key="4">
    <source>
        <dbReference type="PROSITE-ProRule" id="PRU00433"/>
    </source>
</evidence>
<keyword evidence="5" id="KW-0472">Membrane</keyword>
<feature type="domain" description="Cytochrome c" evidence="6">
    <location>
        <begin position="308"/>
        <end position="397"/>
    </location>
</feature>
<sequence>MDTAYLLDFLSMLVRWLHVIAGIAWIGSSFYFIWLDNSLDAPAPGSDAAKKGVGGELWAVHGGGFYNPQKYLVAPAALPEKLHWFKWEAYTTWLSGTALLVLVYWLKAGAMMVDGNVRELTALQAVGLGAASMVGSWIIYDLLCKSPLGKREGLLGLVIFGLITALAYGLAQAFGGRAAFIHVGSAIGTIMAANVFFVIIPGQKRMVTAMKAGQAPNPEDGKRAKQRSVHNNYFTLPVIFIMVSNHYGATYAHPHNWAVLALIMAAGVSIRHFFNRKHKGVYAWQYPAIGAVLLGVVAWWTAPRVQTLPPVEGEVTFNRVRAIVGQHCVACHSPAPTFPGITVPQAGVLLHTPGDLVQNAPRVYQQVVVTRLMPLGNVTNMTDQERAVIAAWVKAGAKME</sequence>
<evidence type="ECO:0000313" key="7">
    <source>
        <dbReference type="EMBL" id="RXK55609.1"/>
    </source>
</evidence>
<keyword evidence="5" id="KW-0812">Transmembrane</keyword>
<dbReference type="PROSITE" id="PS51007">
    <property type="entry name" value="CYTC"/>
    <property type="match status" value="1"/>
</dbReference>
<evidence type="ECO:0000256" key="1">
    <source>
        <dbReference type="ARBA" id="ARBA00022617"/>
    </source>
</evidence>
<dbReference type="EMBL" id="SDHX01000001">
    <property type="protein sequence ID" value="RXK55609.1"/>
    <property type="molecule type" value="Genomic_DNA"/>
</dbReference>
<comment type="caution">
    <text evidence="7">The sequence shown here is derived from an EMBL/GenBank/DDBJ whole genome shotgun (WGS) entry which is preliminary data.</text>
</comment>
<dbReference type="Pfam" id="PF06181">
    <property type="entry name" value="Urate_ox_N"/>
    <property type="match status" value="1"/>
</dbReference>
<evidence type="ECO:0000256" key="3">
    <source>
        <dbReference type="ARBA" id="ARBA00023004"/>
    </source>
</evidence>
<dbReference type="OrthoDB" id="9787495at2"/>
<feature type="transmembrane region" description="Helical" evidence="5">
    <location>
        <begin position="281"/>
        <end position="302"/>
    </location>
</feature>
<dbReference type="InterPro" id="IPR009056">
    <property type="entry name" value="Cyt_c-like_dom"/>
</dbReference>
<dbReference type="AlphaFoldDB" id="A0A4V1M6J4"/>
<evidence type="ECO:0000259" key="6">
    <source>
        <dbReference type="PROSITE" id="PS51007"/>
    </source>
</evidence>
<evidence type="ECO:0000256" key="2">
    <source>
        <dbReference type="ARBA" id="ARBA00022723"/>
    </source>
</evidence>
<evidence type="ECO:0000256" key="5">
    <source>
        <dbReference type="SAM" id="Phobius"/>
    </source>
</evidence>
<keyword evidence="8" id="KW-1185">Reference proteome</keyword>
<proteinExistence type="predicted"/>
<dbReference type="GO" id="GO:0009055">
    <property type="term" value="F:electron transfer activity"/>
    <property type="evidence" value="ECO:0007669"/>
    <property type="project" value="InterPro"/>
</dbReference>
<dbReference type="GO" id="GO:0020037">
    <property type="term" value="F:heme binding"/>
    <property type="evidence" value="ECO:0007669"/>
    <property type="project" value="InterPro"/>
</dbReference>
<feature type="transmembrane region" description="Helical" evidence="5">
    <location>
        <begin position="87"/>
        <end position="106"/>
    </location>
</feature>
<keyword evidence="1 4" id="KW-0349">Heme</keyword>
<keyword evidence="2 4" id="KW-0479">Metal-binding</keyword>
<organism evidence="7 8">
    <name type="scientific">Oleiharenicola lentus</name>
    <dbReference type="NCBI Taxonomy" id="2508720"/>
    <lineage>
        <taxon>Bacteria</taxon>
        <taxon>Pseudomonadati</taxon>
        <taxon>Verrucomicrobiota</taxon>
        <taxon>Opitutia</taxon>
        <taxon>Opitutales</taxon>
        <taxon>Opitutaceae</taxon>
        <taxon>Oleiharenicola</taxon>
    </lineage>
</organism>
<keyword evidence="5" id="KW-1133">Transmembrane helix</keyword>
<feature type="transmembrane region" description="Helical" evidence="5">
    <location>
        <begin position="154"/>
        <end position="174"/>
    </location>
</feature>
<accession>A0A4V1M6J4</accession>
<feature type="transmembrane region" description="Helical" evidence="5">
    <location>
        <begin position="255"/>
        <end position="274"/>
    </location>
</feature>
<reference evidence="7 8" key="1">
    <citation type="submission" date="2019-01" db="EMBL/GenBank/DDBJ databases">
        <title>Lacunisphaera sp. strain TWA-58.</title>
        <authorList>
            <person name="Chen W.-M."/>
        </authorList>
    </citation>
    <scope>NUCLEOTIDE SEQUENCE [LARGE SCALE GENOMIC DNA]</scope>
    <source>
        <strain evidence="7 8">TWA-58</strain>
    </source>
</reference>
<dbReference type="RefSeq" id="WP_129046974.1">
    <property type="nucleotide sequence ID" value="NZ_SDHX01000001.1"/>
</dbReference>
<name>A0A4V1M6J4_9BACT</name>